<gene>
    <name evidence="2" type="ORF">Q0590_35310</name>
</gene>
<dbReference type="PROSITE" id="PS50925">
    <property type="entry name" value="BLUF"/>
    <property type="match status" value="1"/>
</dbReference>
<evidence type="ECO:0000259" key="1">
    <source>
        <dbReference type="PROSITE" id="PS50925"/>
    </source>
</evidence>
<reference evidence="2" key="1">
    <citation type="submission" date="2023-07" db="EMBL/GenBank/DDBJ databases">
        <title>The genome sequence of Rhodocytophaga aerolata KACC 12507.</title>
        <authorList>
            <person name="Zhang X."/>
        </authorList>
    </citation>
    <scope>NUCLEOTIDE SEQUENCE</scope>
    <source>
        <strain evidence="2">KACC 12507</strain>
    </source>
</reference>
<keyword evidence="3" id="KW-1185">Reference proteome</keyword>
<comment type="caution">
    <text evidence="2">The sequence shown here is derived from an EMBL/GenBank/DDBJ whole genome shotgun (WGS) entry which is preliminary data.</text>
</comment>
<name>A0ABT8RHM9_9BACT</name>
<accession>A0ABT8RHM9</accession>
<dbReference type="InterPro" id="IPR036046">
    <property type="entry name" value="Acylphosphatase-like_dom_sf"/>
</dbReference>
<proteinExistence type="predicted"/>
<dbReference type="InterPro" id="IPR007024">
    <property type="entry name" value="BLUF_domain"/>
</dbReference>
<feature type="domain" description="BLUF" evidence="1">
    <location>
        <begin position="2"/>
        <end position="93"/>
    </location>
</feature>
<dbReference type="SMART" id="SM01034">
    <property type="entry name" value="BLUF"/>
    <property type="match status" value="1"/>
</dbReference>
<dbReference type="RefSeq" id="WP_302042392.1">
    <property type="nucleotide sequence ID" value="NZ_JAUKPO010000069.1"/>
</dbReference>
<dbReference type="Gene3D" id="3.30.70.100">
    <property type="match status" value="1"/>
</dbReference>
<dbReference type="Pfam" id="PF04940">
    <property type="entry name" value="BLUF"/>
    <property type="match status" value="1"/>
</dbReference>
<evidence type="ECO:0000313" key="3">
    <source>
        <dbReference type="Proteomes" id="UP001168528"/>
    </source>
</evidence>
<protein>
    <submittedName>
        <fullName evidence="2">BLUF domain-containing protein</fullName>
    </submittedName>
</protein>
<evidence type="ECO:0000313" key="2">
    <source>
        <dbReference type="EMBL" id="MDO1451595.1"/>
    </source>
</evidence>
<dbReference type="Proteomes" id="UP001168528">
    <property type="component" value="Unassembled WGS sequence"/>
</dbReference>
<dbReference type="EMBL" id="JAUKPO010000069">
    <property type="protein sequence ID" value="MDO1451595.1"/>
    <property type="molecule type" value="Genomic_DNA"/>
</dbReference>
<organism evidence="2 3">
    <name type="scientific">Rhodocytophaga aerolata</name>
    <dbReference type="NCBI Taxonomy" id="455078"/>
    <lineage>
        <taxon>Bacteria</taxon>
        <taxon>Pseudomonadati</taxon>
        <taxon>Bacteroidota</taxon>
        <taxon>Cytophagia</taxon>
        <taxon>Cytophagales</taxon>
        <taxon>Rhodocytophagaceae</taxon>
        <taxon>Rhodocytophaga</taxon>
    </lineage>
</organism>
<sequence>MLAQLVYVSSRKNTCNDFEIEKILAACQKNNPHVDATGVLLYSQDKFIQYLEGEAKQLLALFDKIKQDPRHEKVRMISYGPIKEKAFPSWHMATKKLSKKDVDYKTHISLQDKKIFAQLLQGEQPEASKVLSMLKQFFD</sequence>
<dbReference type="SUPFAM" id="SSF54975">
    <property type="entry name" value="Acylphosphatase/BLUF domain-like"/>
    <property type="match status" value="1"/>
</dbReference>